<dbReference type="PANTHER" id="PTHR10528:SF18">
    <property type="entry name" value="AF4_FMR2 FAMILY MEMBER 2"/>
    <property type="match status" value="1"/>
</dbReference>
<dbReference type="Proteomes" id="UP000261520">
    <property type="component" value="Unplaced"/>
</dbReference>
<keyword evidence="3" id="KW-0597">Phosphoprotein</keyword>
<dbReference type="AlphaFoldDB" id="A0A3B3ZIJ8"/>
<comment type="similarity">
    <text evidence="2">Belongs to the AF4 family.</text>
</comment>
<feature type="compositionally biased region" description="Gly residues" evidence="5">
    <location>
        <begin position="700"/>
        <end position="711"/>
    </location>
</feature>
<feature type="compositionally biased region" description="Low complexity" evidence="5">
    <location>
        <begin position="687"/>
        <end position="699"/>
    </location>
</feature>
<evidence type="ECO:0000256" key="5">
    <source>
        <dbReference type="SAM" id="MobiDB-lite"/>
    </source>
</evidence>
<evidence type="ECO:0000256" key="2">
    <source>
        <dbReference type="ARBA" id="ARBA00007354"/>
    </source>
</evidence>
<keyword evidence="6" id="KW-0732">Signal</keyword>
<dbReference type="GO" id="GO:0007366">
    <property type="term" value="P:periodic partitioning by pair rule gene"/>
    <property type="evidence" value="ECO:0007669"/>
    <property type="project" value="UniProtKB-KW"/>
</dbReference>
<evidence type="ECO:0000256" key="1">
    <source>
        <dbReference type="ARBA" id="ARBA00004123"/>
    </source>
</evidence>
<accession>A0A3B3ZIJ8</accession>
<feature type="region of interest" description="Disordered" evidence="5">
    <location>
        <begin position="672"/>
        <end position="712"/>
    </location>
</feature>
<evidence type="ECO:0000256" key="3">
    <source>
        <dbReference type="ARBA" id="ARBA00022553"/>
    </source>
</evidence>
<dbReference type="Ensembl" id="ENSPMGT00000004694.1">
    <property type="protein sequence ID" value="ENSPMGP00000004423.1"/>
    <property type="gene ID" value="ENSPMGG00000003738.1"/>
</dbReference>
<evidence type="ECO:0000259" key="7">
    <source>
        <dbReference type="Pfam" id="PF18876"/>
    </source>
</evidence>
<proteinExistence type="inferred from homology"/>
<dbReference type="Gene3D" id="6.10.250.2670">
    <property type="match status" value="1"/>
</dbReference>
<feature type="compositionally biased region" description="Low complexity" evidence="5">
    <location>
        <begin position="352"/>
        <end position="362"/>
    </location>
</feature>
<feature type="domain" description="AF4/FMR2 C-terminal homology" evidence="7">
    <location>
        <begin position="552"/>
        <end position="795"/>
    </location>
</feature>
<keyword evidence="4" id="KW-0539">Nucleus</keyword>
<feature type="chain" id="PRO_5017205476" description="AF4/FMR2 C-terminal homology domain-containing protein" evidence="6">
    <location>
        <begin position="26"/>
        <end position="796"/>
    </location>
</feature>
<dbReference type="Pfam" id="PF05110">
    <property type="entry name" value="AF-4"/>
    <property type="match status" value="2"/>
</dbReference>
<reference evidence="8" key="2">
    <citation type="submission" date="2025-09" db="UniProtKB">
        <authorList>
            <consortium name="Ensembl"/>
        </authorList>
    </citation>
    <scope>IDENTIFICATION</scope>
</reference>
<dbReference type="GO" id="GO:0010468">
    <property type="term" value="P:regulation of gene expression"/>
    <property type="evidence" value="ECO:0007669"/>
    <property type="project" value="InterPro"/>
</dbReference>
<keyword evidence="9" id="KW-1185">Reference proteome</keyword>
<dbReference type="Pfam" id="PF18875">
    <property type="entry name" value="AF4_int"/>
    <property type="match status" value="1"/>
</dbReference>
<name>A0A3B3ZIJ8_9GOBI</name>
<feature type="region of interest" description="Disordered" evidence="5">
    <location>
        <begin position="93"/>
        <end position="177"/>
    </location>
</feature>
<dbReference type="InterPro" id="IPR007797">
    <property type="entry name" value="AF4/FMR2"/>
</dbReference>
<organism evidence="8 9">
    <name type="scientific">Periophthalmus magnuspinnatus</name>
    <dbReference type="NCBI Taxonomy" id="409849"/>
    <lineage>
        <taxon>Eukaryota</taxon>
        <taxon>Metazoa</taxon>
        <taxon>Chordata</taxon>
        <taxon>Craniata</taxon>
        <taxon>Vertebrata</taxon>
        <taxon>Euteleostomi</taxon>
        <taxon>Actinopterygii</taxon>
        <taxon>Neopterygii</taxon>
        <taxon>Teleostei</taxon>
        <taxon>Neoteleostei</taxon>
        <taxon>Acanthomorphata</taxon>
        <taxon>Gobiaria</taxon>
        <taxon>Gobiiformes</taxon>
        <taxon>Gobioidei</taxon>
        <taxon>Gobiidae</taxon>
        <taxon>Oxudercinae</taxon>
        <taxon>Periophthalmus</taxon>
    </lineage>
</organism>
<feature type="compositionally biased region" description="Polar residues" evidence="5">
    <location>
        <begin position="672"/>
        <end position="683"/>
    </location>
</feature>
<sequence>GLVTGLVLVQSWFSLLSVLVYHVETERSALKRREWERRTQEVQQDEDLFSTGFNLFGEPYKTSKGDALANRVQNTLGSYEEMKDLLTNQSNQTHLVGVPKGGGPNSLQTPPTSLQTPPTSLLSPPTTERPVERPSKGNAGVTQGPGGDHAGVTQGSGGGQGSRGEKGEGGEEQSKQGELCGPIREEQRGDSSPASSASSVSILPSFLSLSGKPMSLQQKPTAYVRPMDGQDHPPNASPQLKSLVVSEGYSSGQGFGGSNQNMKNKLPKLTLAHTAEEMTHSWPPPLTAIHTPVKAEHTKFPIPNKVAISTVTVLMYLGGYLSFTQIHVFSQERRKHRGPSSKTTPKSREFIETSSSSSSESPSDPEENCAKTSHQSLLSAPPLASRLTNKNQEQFSPDLIVNEIPLSPLRDCQEIQSLWVKIDLSLLNRIPGAERGQNGGFGERVRHDEWVRERQKFGKERQEEEEEEEERERRRGVSEENNTTFRTERGEKERGERGEKERGERGERGENPKHNRTKANGTNQRHKSKRKHKVQLKNDSRAKKYLFLLLILHSADFHMQEAKRLKHKADKLMDKFGKAMNYADGALSFIECGNAMERDPLEAKSPYTMYSETVELLRYDNEIKLRSAYFLLLFGSNRCLSLLYLRMFQLKKDHAVKYSRSLMEYFKNSAKGSQQSPWRTNGKVNGAPSPLALSPSPTGNGAGPGSGGGVSVTGTGSVSIPQRIHQMASSHVTITNNILRSYEHWETADRLTVECTEFFVELDSLMEPLTQQSSMSVLVRYVRQGLTWLRLDANLT</sequence>
<feature type="compositionally biased region" description="Low complexity" evidence="5">
    <location>
        <begin position="106"/>
        <end position="126"/>
    </location>
</feature>
<reference evidence="8" key="1">
    <citation type="submission" date="2025-08" db="UniProtKB">
        <authorList>
            <consortium name="Ensembl"/>
        </authorList>
    </citation>
    <scope>IDENTIFICATION</scope>
</reference>
<protein>
    <recommendedName>
        <fullName evidence="7">AF4/FMR2 C-terminal homology domain-containing protein</fullName>
    </recommendedName>
</protein>
<feature type="region of interest" description="Disordered" evidence="5">
    <location>
        <begin position="456"/>
        <end position="536"/>
    </location>
</feature>
<dbReference type="GO" id="GO:0032783">
    <property type="term" value="C:super elongation complex"/>
    <property type="evidence" value="ECO:0007669"/>
    <property type="project" value="TreeGrafter"/>
</dbReference>
<feature type="region of interest" description="Disordered" evidence="5">
    <location>
        <begin position="331"/>
        <end position="375"/>
    </location>
</feature>
<dbReference type="GO" id="GO:0003677">
    <property type="term" value="F:DNA binding"/>
    <property type="evidence" value="ECO:0007669"/>
    <property type="project" value="UniProtKB-KW"/>
</dbReference>
<evidence type="ECO:0000313" key="9">
    <source>
        <dbReference type="Proteomes" id="UP000261520"/>
    </source>
</evidence>
<dbReference type="Pfam" id="PF18876">
    <property type="entry name" value="AFF4_CHD"/>
    <property type="match status" value="1"/>
</dbReference>
<feature type="compositionally biased region" description="Gly residues" evidence="5">
    <location>
        <begin position="143"/>
        <end position="162"/>
    </location>
</feature>
<feature type="compositionally biased region" description="Basic and acidic residues" evidence="5">
    <location>
        <begin position="486"/>
        <end position="513"/>
    </location>
</feature>
<feature type="compositionally biased region" description="Basic residues" evidence="5">
    <location>
        <begin position="524"/>
        <end position="535"/>
    </location>
</feature>
<feature type="signal peptide" evidence="6">
    <location>
        <begin position="1"/>
        <end position="25"/>
    </location>
</feature>
<dbReference type="InterPro" id="IPR043640">
    <property type="entry name" value="AF4/FMR2_CHD"/>
</dbReference>
<dbReference type="InterPro" id="IPR043639">
    <property type="entry name" value="AF4_int"/>
</dbReference>
<feature type="compositionally biased region" description="Basic and acidic residues" evidence="5">
    <location>
        <begin position="163"/>
        <end position="175"/>
    </location>
</feature>
<evidence type="ECO:0000256" key="4">
    <source>
        <dbReference type="ARBA" id="ARBA00023242"/>
    </source>
</evidence>
<comment type="subcellular location">
    <subcellularLocation>
        <location evidence="1">Nucleus</location>
    </subcellularLocation>
</comment>
<evidence type="ECO:0000313" key="8">
    <source>
        <dbReference type="Ensembl" id="ENSPMGP00000004423.1"/>
    </source>
</evidence>
<evidence type="ECO:0000256" key="6">
    <source>
        <dbReference type="SAM" id="SignalP"/>
    </source>
</evidence>
<dbReference type="PANTHER" id="PTHR10528">
    <property type="entry name" value="AF4/FMR2 FAMILY MEMBER"/>
    <property type="match status" value="1"/>
</dbReference>